<sequence>MLYIIHNSADLEEIKEKIIPLLENKDYTLVSYPLIPDFSPQDNAVFLTYLGDEFLAEFLPRAANNEWEVGILPHPDIKYAIQGLGISKNLEESVKEILETDKAYKLDLLFCNDQPVFQSVNIGDVFAITKDTKKNNFFSEVLHFIRNIRQLPSLSHKPFVLSIDGEKIISTSALGIVVVEHAMSSIISKRLISESSINDGQFNAVILSPQNILNLFWFLFRSLLPRNKFSDLPSFIGQIKTSNLNIENQSEVEYTIDGKIQSAKNISFEVVKDALFIKQKSAYASDGDEANGKNSLRIDKLPTGEKKLELTKRKLPLLPRATSEEFEDLFKVLRENAEATSIFVVMMILSTLIASFGLFGNSSPVIIGAMILAPIISPIVSFSMGMVRYDVNMLKTGVITILIGTAVSLIFAAGVSLIIPLKVLTPEINARLSPTLLDMGIAVASGIAAAYAHAKSGIAKSLAGVAIAVALVPPLAVAGIGIGWWDWDVFSGAFLLYLTNLAGIIMFAGITFLLLGFAPFKRAKMGLAYTFIIIAIVMVPLSLSFNRIKEEASITSQLEGSLIENAVLKEVKVRFGKKLLVSVKVVSSEPIKSIEMKRIKAEIENRIGRPITLEVVSAMEF</sequence>
<organism evidence="2 3">
    <name type="scientific">Gillisia limnaea (strain DSM 15749 / LMG 21470 / R-8282)</name>
    <dbReference type="NCBI Taxonomy" id="865937"/>
    <lineage>
        <taxon>Bacteria</taxon>
        <taxon>Pseudomonadati</taxon>
        <taxon>Bacteroidota</taxon>
        <taxon>Flavobacteriia</taxon>
        <taxon>Flavobacteriales</taxon>
        <taxon>Flavobacteriaceae</taxon>
        <taxon>Gillisia</taxon>
    </lineage>
</organism>
<gene>
    <name evidence="2" type="ORF">Gilli_3097</name>
</gene>
<dbReference type="Pfam" id="PF04087">
    <property type="entry name" value="DUF389"/>
    <property type="match status" value="1"/>
</dbReference>
<evidence type="ECO:0008006" key="4">
    <source>
        <dbReference type="Google" id="ProtNLM"/>
    </source>
</evidence>
<evidence type="ECO:0000313" key="3">
    <source>
        <dbReference type="Proteomes" id="UP000003844"/>
    </source>
</evidence>
<reference evidence="3" key="1">
    <citation type="journal article" date="2012" name="Stand. Genomic Sci.">
        <title>Genome sequence of the Antarctic rhodopsins-containing flavobacterium Gillisia limnaea type strain (R-8282(T)).</title>
        <authorList>
            <person name="Riedel T."/>
            <person name="Held B."/>
            <person name="Nolan M."/>
            <person name="Lucas S."/>
            <person name="Lapidus A."/>
            <person name="Tice H."/>
            <person name="Del Rio T.G."/>
            <person name="Cheng J.F."/>
            <person name="Han C."/>
            <person name="Tapia R."/>
            <person name="Goodwin L.A."/>
            <person name="Pitluck S."/>
            <person name="Liolios K."/>
            <person name="Mavromatis K."/>
            <person name="Pagani I."/>
            <person name="Ivanova N."/>
            <person name="Mikhailova N."/>
            <person name="Pati A."/>
            <person name="Chen A."/>
            <person name="Palaniappan K."/>
            <person name="Land M."/>
            <person name="Rohde M."/>
            <person name="Tindall B.J."/>
            <person name="Detter J.C."/>
            <person name="Goker M."/>
            <person name="Bristow J."/>
            <person name="Eisen J.A."/>
            <person name="Markowitz V."/>
            <person name="Hugenholtz P."/>
            <person name="Kyrpides N.C."/>
            <person name="Klenk H.P."/>
            <person name="Woyke T."/>
        </authorList>
    </citation>
    <scope>NUCLEOTIDE SEQUENCE [LARGE SCALE GENOMIC DNA]</scope>
    <source>
        <strain evidence="3">DSM 15749 / LMG 21470 / R-8282</strain>
    </source>
</reference>
<feature type="transmembrane region" description="Helical" evidence="1">
    <location>
        <begin position="365"/>
        <end position="387"/>
    </location>
</feature>
<dbReference type="HOGENOM" id="CLU_432704_0_0_10"/>
<dbReference type="RefSeq" id="WP_006990013.1">
    <property type="nucleotide sequence ID" value="NZ_JH594606.1"/>
</dbReference>
<dbReference type="PANTHER" id="PTHR20992">
    <property type="entry name" value="AT15442P-RELATED"/>
    <property type="match status" value="1"/>
</dbReference>
<feature type="transmembrane region" description="Helical" evidence="1">
    <location>
        <begin position="339"/>
        <end position="359"/>
    </location>
</feature>
<dbReference type="AlphaFoldDB" id="H2BTA8"/>
<keyword evidence="1" id="KW-1133">Transmembrane helix</keyword>
<keyword evidence="3" id="KW-1185">Reference proteome</keyword>
<dbReference type="Proteomes" id="UP000003844">
    <property type="component" value="Unassembled WGS sequence"/>
</dbReference>
<feature type="transmembrane region" description="Helical" evidence="1">
    <location>
        <begin position="399"/>
        <end position="423"/>
    </location>
</feature>
<dbReference type="InterPro" id="IPR005240">
    <property type="entry name" value="DUF389"/>
</dbReference>
<dbReference type="InterPro" id="IPR016064">
    <property type="entry name" value="NAD/diacylglycerol_kinase_sf"/>
</dbReference>
<feature type="transmembrane region" description="Helical" evidence="1">
    <location>
        <begin position="435"/>
        <end position="454"/>
    </location>
</feature>
<dbReference type="InterPro" id="IPR017438">
    <property type="entry name" value="ATP-NAD_kinase_N"/>
</dbReference>
<feature type="transmembrane region" description="Helical" evidence="1">
    <location>
        <begin position="527"/>
        <end position="545"/>
    </location>
</feature>
<keyword evidence="1" id="KW-0812">Transmembrane</keyword>
<protein>
    <recommendedName>
        <fullName evidence="4">TIGR00341 family protein</fullName>
    </recommendedName>
</protein>
<name>H2BTA8_GILLR</name>
<dbReference type="STRING" id="865937.Gilli_3097"/>
<dbReference type="eggNOG" id="COG1808">
    <property type="taxonomic scope" value="Bacteria"/>
</dbReference>
<keyword evidence="1" id="KW-0472">Membrane</keyword>
<dbReference type="Gene3D" id="2.60.200.40">
    <property type="match status" value="1"/>
</dbReference>
<dbReference type="OrthoDB" id="9790659at2"/>
<evidence type="ECO:0000313" key="2">
    <source>
        <dbReference type="EMBL" id="EHQ03707.1"/>
    </source>
</evidence>
<feature type="transmembrane region" description="Helical" evidence="1">
    <location>
        <begin position="461"/>
        <end position="482"/>
    </location>
</feature>
<accession>H2BTA8</accession>
<proteinExistence type="predicted"/>
<dbReference type="SUPFAM" id="SSF111331">
    <property type="entry name" value="NAD kinase/diacylglycerol kinase-like"/>
    <property type="match status" value="1"/>
</dbReference>
<evidence type="ECO:0000256" key="1">
    <source>
        <dbReference type="SAM" id="Phobius"/>
    </source>
</evidence>
<feature type="transmembrane region" description="Helical" evidence="1">
    <location>
        <begin position="494"/>
        <end position="515"/>
    </location>
</feature>
<dbReference type="PANTHER" id="PTHR20992:SF9">
    <property type="entry name" value="AT15442P-RELATED"/>
    <property type="match status" value="1"/>
</dbReference>
<dbReference type="Gene3D" id="3.40.50.10330">
    <property type="entry name" value="Probable inorganic polyphosphate/atp-NAD kinase, domain 1"/>
    <property type="match status" value="1"/>
</dbReference>
<dbReference type="EMBL" id="JH594606">
    <property type="protein sequence ID" value="EHQ03707.1"/>
    <property type="molecule type" value="Genomic_DNA"/>
</dbReference>